<evidence type="ECO:0000256" key="6">
    <source>
        <dbReference type="ARBA" id="ARBA00022840"/>
    </source>
</evidence>
<dbReference type="PROSITE" id="PS00108">
    <property type="entry name" value="PROTEIN_KINASE_ST"/>
    <property type="match status" value="1"/>
</dbReference>
<dbReference type="PROSITE" id="PS00107">
    <property type="entry name" value="PROTEIN_KINASE_ATP"/>
    <property type="match status" value="1"/>
</dbReference>
<dbReference type="SMART" id="SM00220">
    <property type="entry name" value="S_TKc"/>
    <property type="match status" value="1"/>
</dbReference>
<keyword evidence="8" id="KW-0812">Transmembrane</keyword>
<evidence type="ECO:0000256" key="5">
    <source>
        <dbReference type="ARBA" id="ARBA00022777"/>
    </source>
</evidence>
<dbReference type="InterPro" id="IPR011047">
    <property type="entry name" value="Quinoprotein_ADH-like_sf"/>
</dbReference>
<dbReference type="EC" id="2.7.11.1" evidence="1"/>
<evidence type="ECO:0000256" key="2">
    <source>
        <dbReference type="ARBA" id="ARBA00022527"/>
    </source>
</evidence>
<dbReference type="InterPro" id="IPR017441">
    <property type="entry name" value="Protein_kinase_ATP_BS"/>
</dbReference>
<dbReference type="Pfam" id="PF00069">
    <property type="entry name" value="Pkinase"/>
    <property type="match status" value="1"/>
</dbReference>
<dbReference type="AlphaFoldDB" id="A0A5C5ZHT0"/>
<evidence type="ECO:0000256" key="3">
    <source>
        <dbReference type="ARBA" id="ARBA00022679"/>
    </source>
</evidence>
<evidence type="ECO:0000256" key="1">
    <source>
        <dbReference type="ARBA" id="ARBA00012513"/>
    </source>
</evidence>
<dbReference type="CDD" id="cd14014">
    <property type="entry name" value="STKc_PknB_like"/>
    <property type="match status" value="1"/>
</dbReference>
<dbReference type="Gene3D" id="3.30.200.20">
    <property type="entry name" value="Phosphorylase Kinase, domain 1"/>
    <property type="match status" value="1"/>
</dbReference>
<feature type="domain" description="Protein kinase" evidence="9">
    <location>
        <begin position="73"/>
        <end position="333"/>
    </location>
</feature>
<dbReference type="SUPFAM" id="SSF56112">
    <property type="entry name" value="Protein kinase-like (PK-like)"/>
    <property type="match status" value="1"/>
</dbReference>
<gene>
    <name evidence="10" type="primary">pknB_5</name>
    <name evidence="10" type="ORF">Mal64_35670</name>
</gene>
<feature type="binding site" evidence="7">
    <location>
        <position position="102"/>
    </location>
    <ligand>
        <name>ATP</name>
        <dbReference type="ChEBI" id="CHEBI:30616"/>
    </ligand>
</feature>
<dbReference type="Proteomes" id="UP000315440">
    <property type="component" value="Unassembled WGS sequence"/>
</dbReference>
<dbReference type="OrthoDB" id="6111975at2"/>
<keyword evidence="3 10" id="KW-0808">Transferase</keyword>
<evidence type="ECO:0000259" key="9">
    <source>
        <dbReference type="PROSITE" id="PS50011"/>
    </source>
</evidence>
<reference evidence="10 11" key="1">
    <citation type="submission" date="2019-02" db="EMBL/GenBank/DDBJ databases">
        <title>Deep-cultivation of Planctomycetes and their phenomic and genomic characterization uncovers novel biology.</title>
        <authorList>
            <person name="Wiegand S."/>
            <person name="Jogler M."/>
            <person name="Boedeker C."/>
            <person name="Pinto D."/>
            <person name="Vollmers J."/>
            <person name="Rivas-Marin E."/>
            <person name="Kohn T."/>
            <person name="Peeters S.H."/>
            <person name="Heuer A."/>
            <person name="Rast P."/>
            <person name="Oberbeckmann S."/>
            <person name="Bunk B."/>
            <person name="Jeske O."/>
            <person name="Meyerdierks A."/>
            <person name="Storesund J.E."/>
            <person name="Kallscheuer N."/>
            <person name="Luecker S."/>
            <person name="Lage O.M."/>
            <person name="Pohl T."/>
            <person name="Merkel B.J."/>
            <person name="Hornburger P."/>
            <person name="Mueller R.-W."/>
            <person name="Bruemmer F."/>
            <person name="Labrenz M."/>
            <person name="Spormann A.M."/>
            <person name="Op Den Camp H."/>
            <person name="Overmann J."/>
            <person name="Amann R."/>
            <person name="Jetten M.S.M."/>
            <person name="Mascher T."/>
            <person name="Medema M.H."/>
            <person name="Devos D.P."/>
            <person name="Kaster A.-K."/>
            <person name="Ovreas L."/>
            <person name="Rohde M."/>
            <person name="Galperin M.Y."/>
            <person name="Jogler C."/>
        </authorList>
    </citation>
    <scope>NUCLEOTIDE SEQUENCE [LARGE SCALE GENOMIC DNA]</scope>
    <source>
        <strain evidence="10 11">Mal64</strain>
    </source>
</reference>
<name>A0A5C5ZHT0_9BACT</name>
<dbReference type="PANTHER" id="PTHR43289">
    <property type="entry name" value="MITOGEN-ACTIVATED PROTEIN KINASE KINASE KINASE 20-RELATED"/>
    <property type="match status" value="1"/>
</dbReference>
<accession>A0A5C5ZHT0</accession>
<evidence type="ECO:0000256" key="7">
    <source>
        <dbReference type="PROSITE-ProRule" id="PRU10141"/>
    </source>
</evidence>
<dbReference type="RefSeq" id="WP_146402764.1">
    <property type="nucleotide sequence ID" value="NZ_SJPQ01000004.1"/>
</dbReference>
<keyword evidence="6 7" id="KW-0067">ATP-binding</keyword>
<dbReference type="SUPFAM" id="SSF50998">
    <property type="entry name" value="Quinoprotein alcohol dehydrogenase-like"/>
    <property type="match status" value="1"/>
</dbReference>
<evidence type="ECO:0000313" key="10">
    <source>
        <dbReference type="EMBL" id="TWT86738.1"/>
    </source>
</evidence>
<dbReference type="PANTHER" id="PTHR43289:SF6">
    <property type="entry name" value="SERINE_THREONINE-PROTEIN KINASE NEKL-3"/>
    <property type="match status" value="1"/>
</dbReference>
<dbReference type="InterPro" id="IPR011009">
    <property type="entry name" value="Kinase-like_dom_sf"/>
</dbReference>
<sequence>MQDEPYASHQNTSGAEAATGRGLHLRCPHCQNAIELAADAELTSVACPSCGSGFSLVGGPKGGTVEIATVAHFRLTERVGMGAFGSVWKAHDTKLDRTVAVKIPRRGQFDEKQEKAFVREAQNTARLSHAGIVPVFEVGRDGDLLYIVSEFVRGVTLADRLKNQQPTPREAAELGVKIAHALQHAHEQGVIHRDLKPGNVMLGDHGEPRLMDFGLAKRDAAEITVSIDGHIIGTPAYMAPEQARGEAQATDARSDVYSLGVVLYELLTGERPFRGSVRMLLQQVLEDDPPSPRKLRATVPRDLETISLKCLEKSPQRRYQSATEVADELSRWLDGKSVLARPTPPVQRAWRWCRRNPAPAAALLASSAACLLLIALLFAYSRLNNFKKIEDTAGLLKADPAEGVLTVGRQKVAIAPKVLETPSVIASSPLDGLDEVWFPNSGPSGSPPFRQLFRKDPPSTFTLNRDTALGREAFHWATPPRGDGAIYLASDKSLIRCYDRSSGELKWAVGRGWRASGEGELPRPWIHGITLDQRRGTLVCAGCGLTIKPLQFEVAIWWIRASDGQVQGVLKLPEITNIEAIGWSESADRLIAIGLREGSIHAYAIGGETHEVTMARHFEDAVDLHENIGGYPMLVQEGNMMLLVGYRPGKTTPVISKEGLRWDSNKPYWRRLAVIDPLTLNVTLVDSGSYQREPSEKAYGVRLE</sequence>
<dbReference type="GO" id="GO:0004674">
    <property type="term" value="F:protein serine/threonine kinase activity"/>
    <property type="evidence" value="ECO:0007669"/>
    <property type="project" value="UniProtKB-KW"/>
</dbReference>
<evidence type="ECO:0000313" key="11">
    <source>
        <dbReference type="Proteomes" id="UP000315440"/>
    </source>
</evidence>
<dbReference type="EMBL" id="SJPQ01000004">
    <property type="protein sequence ID" value="TWT86738.1"/>
    <property type="molecule type" value="Genomic_DNA"/>
</dbReference>
<dbReference type="Gene3D" id="1.10.510.10">
    <property type="entry name" value="Transferase(Phosphotransferase) domain 1"/>
    <property type="match status" value="1"/>
</dbReference>
<organism evidence="10 11">
    <name type="scientific">Pseudobythopirellula maris</name>
    <dbReference type="NCBI Taxonomy" id="2527991"/>
    <lineage>
        <taxon>Bacteria</taxon>
        <taxon>Pseudomonadati</taxon>
        <taxon>Planctomycetota</taxon>
        <taxon>Planctomycetia</taxon>
        <taxon>Pirellulales</taxon>
        <taxon>Lacipirellulaceae</taxon>
        <taxon>Pseudobythopirellula</taxon>
    </lineage>
</organism>
<protein>
    <recommendedName>
        <fullName evidence="1">non-specific serine/threonine protein kinase</fullName>
        <ecNumber evidence="1">2.7.11.1</ecNumber>
    </recommendedName>
</protein>
<evidence type="ECO:0000256" key="8">
    <source>
        <dbReference type="SAM" id="Phobius"/>
    </source>
</evidence>
<keyword evidence="5 10" id="KW-0418">Kinase</keyword>
<keyword evidence="4 7" id="KW-0547">Nucleotide-binding</keyword>
<comment type="caution">
    <text evidence="10">The sequence shown here is derived from an EMBL/GenBank/DDBJ whole genome shotgun (WGS) entry which is preliminary data.</text>
</comment>
<keyword evidence="8" id="KW-0472">Membrane</keyword>
<keyword evidence="2" id="KW-0723">Serine/threonine-protein kinase</keyword>
<dbReference type="GO" id="GO:0005524">
    <property type="term" value="F:ATP binding"/>
    <property type="evidence" value="ECO:0007669"/>
    <property type="project" value="UniProtKB-UniRule"/>
</dbReference>
<dbReference type="PROSITE" id="PS50011">
    <property type="entry name" value="PROTEIN_KINASE_DOM"/>
    <property type="match status" value="1"/>
</dbReference>
<dbReference type="FunFam" id="1.10.510.10:FF:000021">
    <property type="entry name" value="Serine/threonine protein kinase"/>
    <property type="match status" value="1"/>
</dbReference>
<evidence type="ECO:0000256" key="4">
    <source>
        <dbReference type="ARBA" id="ARBA00022741"/>
    </source>
</evidence>
<keyword evidence="8" id="KW-1133">Transmembrane helix</keyword>
<proteinExistence type="predicted"/>
<dbReference type="InterPro" id="IPR000719">
    <property type="entry name" value="Prot_kinase_dom"/>
</dbReference>
<dbReference type="InterPro" id="IPR008271">
    <property type="entry name" value="Ser/Thr_kinase_AS"/>
</dbReference>
<feature type="transmembrane region" description="Helical" evidence="8">
    <location>
        <begin position="360"/>
        <end position="380"/>
    </location>
</feature>
<keyword evidence="11" id="KW-1185">Reference proteome</keyword>